<keyword evidence="2" id="KW-1185">Reference proteome</keyword>
<accession>E3IWH8</accession>
<dbReference type="STRING" id="298654.FraEuI1c_2115"/>
<name>E3IWH8_PSEI1</name>
<dbReference type="AlphaFoldDB" id="E3IWH8"/>
<evidence type="ECO:0000313" key="2">
    <source>
        <dbReference type="Proteomes" id="UP000002484"/>
    </source>
</evidence>
<dbReference type="Proteomes" id="UP000002484">
    <property type="component" value="Chromosome"/>
</dbReference>
<proteinExistence type="predicted"/>
<dbReference type="eggNOG" id="COG1595">
    <property type="taxonomic scope" value="Bacteria"/>
</dbReference>
<dbReference type="InterPro" id="IPR036388">
    <property type="entry name" value="WH-like_DNA-bd_sf"/>
</dbReference>
<dbReference type="InParanoid" id="E3IWH8"/>
<dbReference type="KEGG" id="fri:FraEuI1c_2115"/>
<dbReference type="EMBL" id="CP002299">
    <property type="protein sequence ID" value="ADP80161.1"/>
    <property type="molecule type" value="Genomic_DNA"/>
</dbReference>
<protein>
    <submittedName>
        <fullName evidence="1">Sigma-70 region 4 type 2</fullName>
    </submittedName>
</protein>
<gene>
    <name evidence="1" type="ordered locus">FraEuI1c_2115</name>
</gene>
<evidence type="ECO:0000313" key="1">
    <source>
        <dbReference type="EMBL" id="ADP80161.1"/>
    </source>
</evidence>
<dbReference type="Gene3D" id="1.10.10.10">
    <property type="entry name" value="Winged helix-like DNA-binding domain superfamily/Winged helix DNA-binding domain"/>
    <property type="match status" value="1"/>
</dbReference>
<dbReference type="HOGENOM" id="CLU_071029_0_0_11"/>
<organism evidence="1 2">
    <name type="scientific">Pseudofrankia inefficax (strain DSM 45817 / CECT 9037 / DDB 130130 / EuI1c)</name>
    <name type="common">Frankia inefficax</name>
    <dbReference type="NCBI Taxonomy" id="298654"/>
    <lineage>
        <taxon>Bacteria</taxon>
        <taxon>Bacillati</taxon>
        <taxon>Actinomycetota</taxon>
        <taxon>Actinomycetes</taxon>
        <taxon>Frankiales</taxon>
        <taxon>Frankiaceae</taxon>
        <taxon>Pseudofrankia</taxon>
    </lineage>
</organism>
<reference evidence="1 2" key="1">
    <citation type="submission" date="2010-10" db="EMBL/GenBank/DDBJ databases">
        <title>Complete sequence of Frankia sp. EuI1c.</title>
        <authorList>
            <consortium name="US DOE Joint Genome Institute"/>
            <person name="Lucas S."/>
            <person name="Copeland A."/>
            <person name="Lapidus A."/>
            <person name="Cheng J.-F."/>
            <person name="Bruce D."/>
            <person name="Goodwin L."/>
            <person name="Pitluck S."/>
            <person name="Chertkov O."/>
            <person name="Detter J.C."/>
            <person name="Han C."/>
            <person name="Tapia R."/>
            <person name="Land M."/>
            <person name="Hauser L."/>
            <person name="Jeffries C."/>
            <person name="Kyrpides N."/>
            <person name="Ivanova N."/>
            <person name="Mikhailova N."/>
            <person name="Beauchemin N."/>
            <person name="Sen A."/>
            <person name="Sur S.A."/>
            <person name="Gtari M."/>
            <person name="Wall L."/>
            <person name="Tisa L."/>
            <person name="Woyke T."/>
        </authorList>
    </citation>
    <scope>NUCLEOTIDE SEQUENCE [LARGE SCALE GENOMIC DNA]</scope>
    <source>
        <strain evidence="2">DSM 45817 / CECT 9037 / EuI1c</strain>
    </source>
</reference>
<sequence>MPVQLSQLADLESEDSPNGKAARAAAELLARRLDSLPRRAIDAQLRNDLALAGFEGPDYDLFQHELSRYALQVMLAWIGKGTIFFYCAQKGIYGLRSERDEDTRLTPDDVEELAFETVARALPAFRRAALVNGGWTLEGGATLKTYFVGTCLYEFANTYRLWNREQRRWHSNGDAEAIHYNQTWAAAADPEDIVIALDTVRRLLSKIPNERTQLVLALATDGYTHSEIAEILADGSTPRAVEGLLSRHRRTVQGQERSQ</sequence>